<protein>
    <submittedName>
        <fullName evidence="2">Uncharacterized protein</fullName>
    </submittedName>
</protein>
<proteinExistence type="predicted"/>
<dbReference type="AlphaFoldDB" id="A0A9N7TYD5"/>
<evidence type="ECO:0000256" key="1">
    <source>
        <dbReference type="SAM" id="Phobius"/>
    </source>
</evidence>
<keyword evidence="3" id="KW-1185">Reference proteome</keyword>
<keyword evidence="1" id="KW-0472">Membrane</keyword>
<accession>A0A9N7TYD5</accession>
<keyword evidence="1" id="KW-0812">Transmembrane</keyword>
<gene>
    <name evidence="2" type="ORF">PLEPLA_LOCUS8591</name>
</gene>
<reference evidence="2" key="1">
    <citation type="submission" date="2020-03" db="EMBL/GenBank/DDBJ databases">
        <authorList>
            <person name="Weist P."/>
        </authorList>
    </citation>
    <scope>NUCLEOTIDE SEQUENCE</scope>
</reference>
<sequence length="144" mass="16147">MALLVRLRSIRTKTARHKTSFFPAAVGLINKAQDPHLTLTFTPPPHPKDVLLIMMMAATCVAAALVQLIGSLHSSSAYHSRGLQNKGSKPSKFLADFDFRPNVKEHHLPERLEVSPELPEHTGLIYRSQHWGCLTFSFPSFEYV</sequence>
<evidence type="ECO:0000313" key="2">
    <source>
        <dbReference type="EMBL" id="CAB1420716.1"/>
    </source>
</evidence>
<name>A0A9N7TYD5_PLEPL</name>
<keyword evidence="1" id="KW-1133">Transmembrane helix</keyword>
<comment type="caution">
    <text evidence="2">The sequence shown here is derived from an EMBL/GenBank/DDBJ whole genome shotgun (WGS) entry which is preliminary data.</text>
</comment>
<evidence type="ECO:0000313" key="3">
    <source>
        <dbReference type="Proteomes" id="UP001153269"/>
    </source>
</evidence>
<dbReference type="Proteomes" id="UP001153269">
    <property type="component" value="Unassembled WGS sequence"/>
</dbReference>
<dbReference type="EMBL" id="CADEAL010000476">
    <property type="protein sequence ID" value="CAB1420716.1"/>
    <property type="molecule type" value="Genomic_DNA"/>
</dbReference>
<organism evidence="2 3">
    <name type="scientific">Pleuronectes platessa</name>
    <name type="common">European plaice</name>
    <dbReference type="NCBI Taxonomy" id="8262"/>
    <lineage>
        <taxon>Eukaryota</taxon>
        <taxon>Metazoa</taxon>
        <taxon>Chordata</taxon>
        <taxon>Craniata</taxon>
        <taxon>Vertebrata</taxon>
        <taxon>Euteleostomi</taxon>
        <taxon>Actinopterygii</taxon>
        <taxon>Neopterygii</taxon>
        <taxon>Teleostei</taxon>
        <taxon>Neoteleostei</taxon>
        <taxon>Acanthomorphata</taxon>
        <taxon>Carangaria</taxon>
        <taxon>Pleuronectiformes</taxon>
        <taxon>Pleuronectoidei</taxon>
        <taxon>Pleuronectidae</taxon>
        <taxon>Pleuronectes</taxon>
    </lineage>
</organism>
<feature type="transmembrane region" description="Helical" evidence="1">
    <location>
        <begin position="50"/>
        <end position="72"/>
    </location>
</feature>